<keyword evidence="2" id="KW-1185">Reference proteome</keyword>
<dbReference type="EMBL" id="QLUW01000004">
    <property type="protein sequence ID" value="RAP74692.1"/>
    <property type="molecule type" value="Genomic_DNA"/>
</dbReference>
<protein>
    <submittedName>
        <fullName evidence="1">Uncharacterized protein</fullName>
    </submittedName>
</protein>
<evidence type="ECO:0000313" key="2">
    <source>
        <dbReference type="Proteomes" id="UP000249260"/>
    </source>
</evidence>
<comment type="caution">
    <text evidence="1">The sequence shown here is derived from an EMBL/GenBank/DDBJ whole genome shotgun (WGS) entry which is preliminary data.</text>
</comment>
<reference evidence="1 2" key="1">
    <citation type="submission" date="2018-06" db="EMBL/GenBank/DDBJ databases">
        <title>Paenibacillus montanisoli sp. nov., isolated from mountain area soil.</title>
        <authorList>
            <person name="Wu M."/>
        </authorList>
    </citation>
    <scope>NUCLEOTIDE SEQUENCE [LARGE SCALE GENOMIC DNA]</scope>
    <source>
        <strain evidence="1 2">RA17</strain>
    </source>
</reference>
<dbReference type="Proteomes" id="UP000249260">
    <property type="component" value="Unassembled WGS sequence"/>
</dbReference>
<sequence length="80" mass="9329">MVNGKLDNEYQGGPIKWNYYEKKNRYSLLIGTILSPSVKSVAVLHNENENVKVKIFEYNKLKIFYNNTDALTTPIKIDYK</sequence>
<organism evidence="1 2">
    <name type="scientific">Paenibacillus montanisoli</name>
    <dbReference type="NCBI Taxonomy" id="2081970"/>
    <lineage>
        <taxon>Bacteria</taxon>
        <taxon>Bacillati</taxon>
        <taxon>Bacillota</taxon>
        <taxon>Bacilli</taxon>
        <taxon>Bacillales</taxon>
        <taxon>Paenibacillaceae</taxon>
        <taxon>Paenibacillus</taxon>
    </lineage>
</organism>
<name>A0A328TY80_9BACL</name>
<dbReference type="AlphaFoldDB" id="A0A328TY80"/>
<proteinExistence type="predicted"/>
<gene>
    <name evidence="1" type="ORF">DL346_21865</name>
</gene>
<evidence type="ECO:0000313" key="1">
    <source>
        <dbReference type="EMBL" id="RAP74692.1"/>
    </source>
</evidence>
<accession>A0A328TY80</accession>